<evidence type="ECO:0000313" key="2">
    <source>
        <dbReference type="WBParaSite" id="JU765_v2.g6801.t1"/>
    </source>
</evidence>
<sequence length="426" mass="48513">MSFIRRSCPPNPFQFYGDDVLATLENELTAEKQTRLYDHQIEALLRTRDYFNDSERKTNVGLIQVPTGGGKSGIIAFLPYFLKSRKVMVLSPSKTITDQLEETFGGGLASTSFYFKVGFVKDEGDLADFIPQTCAVRSSRQLPDIARHDLVIVNAQKFARGAKPEIILNGKHGKIRAGIFDKFDTIIVDEAHHYPAKTWLDIVEVFNDGKVIFLTATPNPEVEKRNLLIHEIYKIERADLERNGIIRTIQFESLDFIKDINNVTDNELEQLAFKMEEKLNAQDDVVKNIHHKAMVLTKKAKKDAEDMTDRFNSIRGLQATFCTSDPEGKTNLRNFKKDGNIRIMVVCQKLTEGYDNSDVSMCVILRNIGSDILFNQFVGRCIRVSHDRENLKEDDVKAVIYGPQGMWERYESNAITDPEDVDDDDE</sequence>
<organism evidence="1 2">
    <name type="scientific">Panagrolaimus sp. JU765</name>
    <dbReference type="NCBI Taxonomy" id="591449"/>
    <lineage>
        <taxon>Eukaryota</taxon>
        <taxon>Metazoa</taxon>
        <taxon>Ecdysozoa</taxon>
        <taxon>Nematoda</taxon>
        <taxon>Chromadorea</taxon>
        <taxon>Rhabditida</taxon>
        <taxon>Tylenchina</taxon>
        <taxon>Panagrolaimomorpha</taxon>
        <taxon>Panagrolaimoidea</taxon>
        <taxon>Panagrolaimidae</taxon>
        <taxon>Panagrolaimus</taxon>
    </lineage>
</organism>
<proteinExistence type="predicted"/>
<dbReference type="WBParaSite" id="JU765_v2.g6801.t1">
    <property type="protein sequence ID" value="JU765_v2.g6801.t1"/>
    <property type="gene ID" value="JU765_v2.g6801"/>
</dbReference>
<evidence type="ECO:0000313" key="1">
    <source>
        <dbReference type="Proteomes" id="UP000887576"/>
    </source>
</evidence>
<name>A0AC34RH11_9BILA</name>
<protein>
    <submittedName>
        <fullName evidence="2">Helicase ATP-binding domain-containing protein</fullName>
    </submittedName>
</protein>
<reference evidence="2" key="1">
    <citation type="submission" date="2022-11" db="UniProtKB">
        <authorList>
            <consortium name="WormBaseParasite"/>
        </authorList>
    </citation>
    <scope>IDENTIFICATION</scope>
</reference>
<accession>A0AC34RH11</accession>
<dbReference type="Proteomes" id="UP000887576">
    <property type="component" value="Unplaced"/>
</dbReference>